<evidence type="ECO:0000313" key="9">
    <source>
        <dbReference type="Proteomes" id="UP001211907"/>
    </source>
</evidence>
<dbReference type="Pfam" id="PF00293">
    <property type="entry name" value="NUDIX"/>
    <property type="match status" value="1"/>
</dbReference>
<dbReference type="GO" id="GO:0046872">
    <property type="term" value="F:metal ion binding"/>
    <property type="evidence" value="ECO:0007669"/>
    <property type="project" value="UniProtKB-KW"/>
</dbReference>
<evidence type="ECO:0000256" key="4">
    <source>
        <dbReference type="ARBA" id="ARBA00022801"/>
    </source>
</evidence>
<dbReference type="PANTHER" id="PTHR12992">
    <property type="entry name" value="NUDIX HYDROLASE"/>
    <property type="match status" value="1"/>
</dbReference>
<dbReference type="Proteomes" id="UP001211907">
    <property type="component" value="Unassembled WGS sequence"/>
</dbReference>
<keyword evidence="9" id="KW-1185">Reference proteome</keyword>
<name>A0AAD5T3S6_9FUNG</name>
<keyword evidence="3" id="KW-0479">Metal-binding</keyword>
<protein>
    <recommendedName>
        <fullName evidence="7">Nudix hydrolase domain-containing protein</fullName>
    </recommendedName>
</protein>
<feature type="domain" description="Nudix hydrolase" evidence="7">
    <location>
        <begin position="30"/>
        <end position="183"/>
    </location>
</feature>
<comment type="cofactor">
    <cofactor evidence="1">
        <name>Mn(2+)</name>
        <dbReference type="ChEBI" id="CHEBI:29035"/>
    </cofactor>
</comment>
<keyword evidence="4" id="KW-0378">Hydrolase</keyword>
<dbReference type="AlphaFoldDB" id="A0AAD5T3S6"/>
<evidence type="ECO:0000256" key="6">
    <source>
        <dbReference type="ARBA" id="ARBA00023211"/>
    </source>
</evidence>
<dbReference type="PROSITE" id="PS51462">
    <property type="entry name" value="NUDIX"/>
    <property type="match status" value="1"/>
</dbReference>
<dbReference type="InterPro" id="IPR045121">
    <property type="entry name" value="CoAse"/>
</dbReference>
<dbReference type="CDD" id="cd03426">
    <property type="entry name" value="NUDIX_CoAse_Nudt7"/>
    <property type="match status" value="1"/>
</dbReference>
<dbReference type="EMBL" id="JADGJH010001175">
    <property type="protein sequence ID" value="KAJ3117292.1"/>
    <property type="molecule type" value="Genomic_DNA"/>
</dbReference>
<evidence type="ECO:0000313" key="8">
    <source>
        <dbReference type="EMBL" id="KAJ3117292.1"/>
    </source>
</evidence>
<accession>A0AAD5T3S6</accession>
<evidence type="ECO:0000256" key="1">
    <source>
        <dbReference type="ARBA" id="ARBA00001936"/>
    </source>
</evidence>
<organism evidence="8 9">
    <name type="scientific">Physocladia obscura</name>
    <dbReference type="NCBI Taxonomy" id="109957"/>
    <lineage>
        <taxon>Eukaryota</taxon>
        <taxon>Fungi</taxon>
        <taxon>Fungi incertae sedis</taxon>
        <taxon>Chytridiomycota</taxon>
        <taxon>Chytridiomycota incertae sedis</taxon>
        <taxon>Chytridiomycetes</taxon>
        <taxon>Chytridiales</taxon>
        <taxon>Chytriomycetaceae</taxon>
        <taxon>Physocladia</taxon>
    </lineage>
</organism>
<reference evidence="8" key="1">
    <citation type="submission" date="2020-05" db="EMBL/GenBank/DDBJ databases">
        <title>Phylogenomic resolution of chytrid fungi.</title>
        <authorList>
            <person name="Stajich J.E."/>
            <person name="Amses K."/>
            <person name="Simmons R."/>
            <person name="Seto K."/>
            <person name="Myers J."/>
            <person name="Bonds A."/>
            <person name="Quandt C.A."/>
            <person name="Barry K."/>
            <person name="Liu P."/>
            <person name="Grigoriev I."/>
            <person name="Longcore J.E."/>
            <person name="James T.Y."/>
        </authorList>
    </citation>
    <scope>NUCLEOTIDE SEQUENCE</scope>
    <source>
        <strain evidence="8">JEL0513</strain>
    </source>
</reference>
<keyword evidence="5" id="KW-0460">Magnesium</keyword>
<keyword evidence="6" id="KW-0464">Manganese</keyword>
<dbReference type="GO" id="GO:0015938">
    <property type="term" value="P:coenzyme A catabolic process"/>
    <property type="evidence" value="ECO:0007669"/>
    <property type="project" value="TreeGrafter"/>
</dbReference>
<dbReference type="Gene3D" id="3.90.79.10">
    <property type="entry name" value="Nucleoside Triphosphate Pyrophosphohydrolase"/>
    <property type="match status" value="1"/>
</dbReference>
<sequence length="243" mass="26796">MDTPNIRRLQQNLAEYKAEETGAYATIERSNRAGVLIPLVFDTQTDAVHVVLTRRASLLRTHGGEVSLPGGRMEPHDADVTCTALREAHEEIGLDPARAAVLSVHKPAASLHGVLVTPVAASIATPLLYSVQSQTSHSSLTARVIASLSINTLEVESVFTLPLLTFLKNEHHTCKRIFDDSGNLKWMAHSFNCVDEFGREYLVWGLTAHILVRFAVIAYKGFYDSEFDIIPDELRPGVKKPNL</sequence>
<evidence type="ECO:0000256" key="2">
    <source>
        <dbReference type="ARBA" id="ARBA00001946"/>
    </source>
</evidence>
<evidence type="ECO:0000256" key="5">
    <source>
        <dbReference type="ARBA" id="ARBA00022842"/>
    </source>
</evidence>
<dbReference type="SUPFAM" id="SSF55811">
    <property type="entry name" value="Nudix"/>
    <property type="match status" value="1"/>
</dbReference>
<evidence type="ECO:0000256" key="3">
    <source>
        <dbReference type="ARBA" id="ARBA00022723"/>
    </source>
</evidence>
<proteinExistence type="predicted"/>
<evidence type="ECO:0000259" key="7">
    <source>
        <dbReference type="PROSITE" id="PS51462"/>
    </source>
</evidence>
<gene>
    <name evidence="8" type="ORF">HK100_000853</name>
</gene>
<dbReference type="InterPro" id="IPR015797">
    <property type="entry name" value="NUDIX_hydrolase-like_dom_sf"/>
</dbReference>
<comment type="caution">
    <text evidence="8">The sequence shown here is derived from an EMBL/GenBank/DDBJ whole genome shotgun (WGS) entry which is preliminary data.</text>
</comment>
<dbReference type="PANTHER" id="PTHR12992:SF24">
    <property type="entry name" value="PEROXISOMAL COENZYME A DIPHOSPHATASE NUDT7"/>
    <property type="match status" value="1"/>
</dbReference>
<dbReference type="InterPro" id="IPR000086">
    <property type="entry name" value="NUDIX_hydrolase_dom"/>
</dbReference>
<dbReference type="GO" id="GO:0010945">
    <property type="term" value="F:coenzyme A diphosphatase activity"/>
    <property type="evidence" value="ECO:0007669"/>
    <property type="project" value="InterPro"/>
</dbReference>
<comment type="cofactor">
    <cofactor evidence="2">
        <name>Mg(2+)</name>
        <dbReference type="ChEBI" id="CHEBI:18420"/>
    </cofactor>
</comment>